<organism evidence="2 3">
    <name type="scientific">Hymenobacter frigidus</name>
    <dbReference type="NCBI Taxonomy" id="1524095"/>
    <lineage>
        <taxon>Bacteria</taxon>
        <taxon>Pseudomonadati</taxon>
        <taxon>Bacteroidota</taxon>
        <taxon>Cytophagia</taxon>
        <taxon>Cytophagales</taxon>
        <taxon>Hymenobacteraceae</taxon>
        <taxon>Hymenobacter</taxon>
    </lineage>
</organism>
<dbReference type="Proteomes" id="UP000637774">
    <property type="component" value="Unassembled WGS sequence"/>
</dbReference>
<evidence type="ECO:0000313" key="2">
    <source>
        <dbReference type="EMBL" id="GGH81296.1"/>
    </source>
</evidence>
<name>A0ABQ1ZXT5_9BACT</name>
<reference evidence="3" key="1">
    <citation type="journal article" date="2019" name="Int. J. Syst. Evol. Microbiol.">
        <title>The Global Catalogue of Microorganisms (GCM) 10K type strain sequencing project: providing services to taxonomists for standard genome sequencing and annotation.</title>
        <authorList>
            <consortium name="The Broad Institute Genomics Platform"/>
            <consortium name="The Broad Institute Genome Sequencing Center for Infectious Disease"/>
            <person name="Wu L."/>
            <person name="Ma J."/>
        </authorList>
    </citation>
    <scope>NUCLEOTIDE SEQUENCE [LARGE SCALE GENOMIC DNA]</scope>
    <source>
        <strain evidence="3">CGMCC 1.14966</strain>
    </source>
</reference>
<feature type="signal peptide" evidence="1">
    <location>
        <begin position="1"/>
        <end position="24"/>
    </location>
</feature>
<sequence length="145" mass="15487">MKYIPTNALRGALVAFGVLLAACASPDKPIAEQGPPTPAAAAEMAVMARHDSLMAQTDQLYSLKAQISATHSPAAAPFVRGLLAADAAMMDWMHRYKAPDSTATPAARLAYFQQQQQVLAGVRRQYRATMDSASLFISQHPASSK</sequence>
<proteinExistence type="predicted"/>
<gene>
    <name evidence="2" type="ORF">GCM10011495_07810</name>
</gene>
<feature type="chain" id="PRO_5046100996" evidence="1">
    <location>
        <begin position="25"/>
        <end position="145"/>
    </location>
</feature>
<dbReference type="RefSeq" id="WP_188560723.1">
    <property type="nucleotide sequence ID" value="NZ_BMGY01000005.1"/>
</dbReference>
<keyword evidence="1" id="KW-0732">Signal</keyword>
<keyword evidence="3" id="KW-1185">Reference proteome</keyword>
<accession>A0ABQ1ZXT5</accession>
<evidence type="ECO:0000313" key="3">
    <source>
        <dbReference type="Proteomes" id="UP000637774"/>
    </source>
</evidence>
<evidence type="ECO:0000256" key="1">
    <source>
        <dbReference type="SAM" id="SignalP"/>
    </source>
</evidence>
<dbReference type="PROSITE" id="PS51257">
    <property type="entry name" value="PROKAR_LIPOPROTEIN"/>
    <property type="match status" value="1"/>
</dbReference>
<comment type="caution">
    <text evidence="2">The sequence shown here is derived from an EMBL/GenBank/DDBJ whole genome shotgun (WGS) entry which is preliminary data.</text>
</comment>
<dbReference type="EMBL" id="BMGY01000005">
    <property type="protein sequence ID" value="GGH81296.1"/>
    <property type="molecule type" value="Genomic_DNA"/>
</dbReference>
<protein>
    <submittedName>
        <fullName evidence="2">Uncharacterized protein</fullName>
    </submittedName>
</protein>